<comment type="caution">
    <text evidence="2">The sequence shown here is derived from an EMBL/GenBank/DDBJ whole genome shotgun (WGS) entry which is preliminary data.</text>
</comment>
<dbReference type="EMBL" id="JBBPFD010000002">
    <property type="protein sequence ID" value="KAK7939637.1"/>
    <property type="molecule type" value="Genomic_DNA"/>
</dbReference>
<feature type="chain" id="PRO_5043396214" description="Secreted protein" evidence="1">
    <location>
        <begin position="21"/>
        <end position="179"/>
    </location>
</feature>
<keyword evidence="3" id="KW-1185">Reference proteome</keyword>
<sequence length="179" mass="19932">MSSQPIRALLLSSLVGLAVTDVYSSQSRRVWEEIPCQGGVCHEYESPAAYCIQVGDSWKDKRGRKTDCVRRCKVTHASVKTPKLSDLHGGFCASSSRSLSEKEEGYAAAGHVNAKRRYTRTTRNNEDKECTAFPRLLPHLRLVVGSSSAQSAMFYAHTVESKDEKQMSIISHTCQFTRT</sequence>
<name>A0AAW0Q546_9GOBI</name>
<proteinExistence type="predicted"/>
<evidence type="ECO:0000313" key="3">
    <source>
        <dbReference type="Proteomes" id="UP001460270"/>
    </source>
</evidence>
<evidence type="ECO:0000256" key="1">
    <source>
        <dbReference type="SAM" id="SignalP"/>
    </source>
</evidence>
<dbReference type="AlphaFoldDB" id="A0AAW0Q546"/>
<gene>
    <name evidence="2" type="ORF">WMY93_002963</name>
</gene>
<accession>A0AAW0Q546</accession>
<organism evidence="2 3">
    <name type="scientific">Mugilogobius chulae</name>
    <name type="common">yellowstripe goby</name>
    <dbReference type="NCBI Taxonomy" id="88201"/>
    <lineage>
        <taxon>Eukaryota</taxon>
        <taxon>Metazoa</taxon>
        <taxon>Chordata</taxon>
        <taxon>Craniata</taxon>
        <taxon>Vertebrata</taxon>
        <taxon>Euteleostomi</taxon>
        <taxon>Actinopterygii</taxon>
        <taxon>Neopterygii</taxon>
        <taxon>Teleostei</taxon>
        <taxon>Neoteleostei</taxon>
        <taxon>Acanthomorphata</taxon>
        <taxon>Gobiaria</taxon>
        <taxon>Gobiiformes</taxon>
        <taxon>Gobioidei</taxon>
        <taxon>Gobiidae</taxon>
        <taxon>Gobionellinae</taxon>
        <taxon>Mugilogobius</taxon>
    </lineage>
</organism>
<keyword evidence="1" id="KW-0732">Signal</keyword>
<dbReference type="Proteomes" id="UP001460270">
    <property type="component" value="Unassembled WGS sequence"/>
</dbReference>
<evidence type="ECO:0008006" key="4">
    <source>
        <dbReference type="Google" id="ProtNLM"/>
    </source>
</evidence>
<feature type="signal peptide" evidence="1">
    <location>
        <begin position="1"/>
        <end position="20"/>
    </location>
</feature>
<reference evidence="3" key="1">
    <citation type="submission" date="2024-04" db="EMBL/GenBank/DDBJ databases">
        <title>Salinicola lusitanus LLJ914,a marine bacterium isolated from the Okinawa Trough.</title>
        <authorList>
            <person name="Li J."/>
        </authorList>
    </citation>
    <scope>NUCLEOTIDE SEQUENCE [LARGE SCALE GENOMIC DNA]</scope>
</reference>
<protein>
    <recommendedName>
        <fullName evidence="4">Secreted protein</fullName>
    </recommendedName>
</protein>
<evidence type="ECO:0000313" key="2">
    <source>
        <dbReference type="EMBL" id="KAK7939637.1"/>
    </source>
</evidence>